<dbReference type="InterPro" id="IPR053827">
    <property type="entry name" value="Gp10_C"/>
</dbReference>
<protein>
    <recommendedName>
        <fullName evidence="1">Baseplate structural protein Gp10 C-terminal domain-containing protein</fullName>
    </recommendedName>
</protein>
<dbReference type="Pfam" id="PF21939">
    <property type="entry name" value="Gp10_C"/>
    <property type="match status" value="1"/>
</dbReference>
<evidence type="ECO:0000313" key="2">
    <source>
        <dbReference type="EMBL" id="ACZ09774.1"/>
    </source>
</evidence>
<reference evidence="3" key="1">
    <citation type="submission" date="2009-09" db="EMBL/GenBank/DDBJ databases">
        <title>The complete chromosome of Sebaldella termitidis ATCC 33386.</title>
        <authorList>
            <consortium name="US DOE Joint Genome Institute (JGI-PGF)"/>
            <person name="Lucas S."/>
            <person name="Copeland A."/>
            <person name="Lapidus A."/>
            <person name="Glavina del Rio T."/>
            <person name="Dalin E."/>
            <person name="Tice H."/>
            <person name="Bruce D."/>
            <person name="Goodwin L."/>
            <person name="Pitluck S."/>
            <person name="Kyrpides N."/>
            <person name="Mavromatis K."/>
            <person name="Ivanova N."/>
            <person name="Mikhailova N."/>
            <person name="Sims D."/>
            <person name="Meincke L."/>
            <person name="Brettin T."/>
            <person name="Detter J.C."/>
            <person name="Han C."/>
            <person name="Larimer F."/>
            <person name="Land M."/>
            <person name="Hauser L."/>
            <person name="Markowitz V."/>
            <person name="Cheng J.F."/>
            <person name="Hugenholtz P."/>
            <person name="Woyke T."/>
            <person name="Wu D."/>
            <person name="Eisen J.A."/>
        </authorList>
    </citation>
    <scope>NUCLEOTIDE SEQUENCE [LARGE SCALE GENOMIC DNA]</scope>
    <source>
        <strain evidence="3">ATCC 33386 / NCTC 11300</strain>
    </source>
</reference>
<keyword evidence="3" id="KW-1185">Reference proteome</keyword>
<sequence>MAFIKKVQDWKGENLRTYKITNASAIEADASKIDWLGEKYAEQIGTTLDETIMNNIQKNGCFVVNSEHDIVNDTEFYNITGFDGIKEFGIFENLNIKFKVDVTNVKERPFIKLNGNLYELVRRNGQELIYLAKNELVKNHSYNAVYRENKFVVESASLLAQEEAFGLINIKTIKNLVKTEVPDATETTKGISSYSNIIDYIDSKFSRFFTKIFPVGTIYTTVNKDFDPNVTFGGTWERYAKGRTLVGVDTNDVSFNAGEKIGGTQTTTLGVGNLPSHNHNVQGATDAQGNHYHIVNDHSHYVPPHAHGLSVLRAKAGDSGGNGGNTAYNGTIVNYSTDATDLWTHGSAPATNWAGQHNHWFNVTSGATGSGQAFSNLSPYITVYFWKRTK</sequence>
<dbReference type="AlphaFoldDB" id="D1ANH0"/>
<dbReference type="STRING" id="526218.Sterm_2930"/>
<gene>
    <name evidence="2" type="ordered locus">Sterm_2930</name>
</gene>
<feature type="domain" description="Baseplate structural protein Gp10 C-terminal" evidence="1">
    <location>
        <begin position="209"/>
        <end position="389"/>
    </location>
</feature>
<dbReference type="Proteomes" id="UP000000845">
    <property type="component" value="Chromosome"/>
</dbReference>
<dbReference type="RefSeq" id="WP_012862356.1">
    <property type="nucleotide sequence ID" value="NC_013517.1"/>
</dbReference>
<name>D1ANH0_SEBTE</name>
<proteinExistence type="predicted"/>
<organism evidence="2 3">
    <name type="scientific">Sebaldella termitidis (strain ATCC 33386 / NCTC 11300)</name>
    <dbReference type="NCBI Taxonomy" id="526218"/>
    <lineage>
        <taxon>Bacteria</taxon>
        <taxon>Fusobacteriati</taxon>
        <taxon>Fusobacteriota</taxon>
        <taxon>Fusobacteriia</taxon>
        <taxon>Fusobacteriales</taxon>
        <taxon>Leptotrichiaceae</taxon>
        <taxon>Sebaldella</taxon>
    </lineage>
</organism>
<reference evidence="2 3" key="2">
    <citation type="journal article" date="2010" name="Stand. Genomic Sci.">
        <title>Complete genome sequence of Sebaldella termitidis type strain (NCTC 11300).</title>
        <authorList>
            <person name="Harmon-Smith M."/>
            <person name="Celia L."/>
            <person name="Chertkov O."/>
            <person name="Lapidus A."/>
            <person name="Copeland A."/>
            <person name="Glavina Del Rio T."/>
            <person name="Nolan M."/>
            <person name="Lucas S."/>
            <person name="Tice H."/>
            <person name="Cheng J.F."/>
            <person name="Han C."/>
            <person name="Detter J.C."/>
            <person name="Bruce D."/>
            <person name="Goodwin L."/>
            <person name="Pitluck S."/>
            <person name="Pati A."/>
            <person name="Liolios K."/>
            <person name="Ivanova N."/>
            <person name="Mavromatis K."/>
            <person name="Mikhailova N."/>
            <person name="Chen A."/>
            <person name="Palaniappan K."/>
            <person name="Land M."/>
            <person name="Hauser L."/>
            <person name="Chang Y.J."/>
            <person name="Jeffries C.D."/>
            <person name="Brettin T."/>
            <person name="Goker M."/>
            <person name="Beck B."/>
            <person name="Bristow J."/>
            <person name="Eisen J.A."/>
            <person name="Markowitz V."/>
            <person name="Hugenholtz P."/>
            <person name="Kyrpides N.C."/>
            <person name="Klenk H.P."/>
            <person name="Chen F."/>
        </authorList>
    </citation>
    <scope>NUCLEOTIDE SEQUENCE [LARGE SCALE GENOMIC DNA]</scope>
    <source>
        <strain evidence="3">ATCC 33386 / NCTC 11300</strain>
    </source>
</reference>
<dbReference type="eggNOG" id="ENOG5033A77">
    <property type="taxonomic scope" value="Bacteria"/>
</dbReference>
<dbReference type="EMBL" id="CP001739">
    <property type="protein sequence ID" value="ACZ09774.1"/>
    <property type="molecule type" value="Genomic_DNA"/>
</dbReference>
<evidence type="ECO:0000259" key="1">
    <source>
        <dbReference type="Pfam" id="PF21939"/>
    </source>
</evidence>
<accession>D1ANH0</accession>
<dbReference type="HOGENOM" id="CLU_707676_0_0_0"/>
<evidence type="ECO:0000313" key="3">
    <source>
        <dbReference type="Proteomes" id="UP000000845"/>
    </source>
</evidence>
<dbReference type="KEGG" id="str:Sterm_2930"/>